<keyword evidence="2" id="KW-1185">Reference proteome</keyword>
<proteinExistence type="predicted"/>
<evidence type="ECO:0000313" key="2">
    <source>
        <dbReference type="Proteomes" id="UP000189580"/>
    </source>
</evidence>
<accession>A0A167DTH5</accession>
<dbReference type="OrthoDB" id="4083599at2759"/>
<dbReference type="AlphaFoldDB" id="A0A167DTH5"/>
<gene>
    <name evidence="1" type="ORF">AWJ20_1559</name>
</gene>
<dbReference type="Proteomes" id="UP000189580">
    <property type="component" value="Chromosome a"/>
</dbReference>
<reference evidence="1 2" key="1">
    <citation type="submission" date="2016-02" db="EMBL/GenBank/DDBJ databases">
        <title>Complete genome sequence and transcriptome regulation of the pentose utilising yeast Sugiyamaella lignohabitans.</title>
        <authorList>
            <person name="Bellasio M."/>
            <person name="Peymann A."/>
            <person name="Valli M."/>
            <person name="Sipitzky M."/>
            <person name="Graf A."/>
            <person name="Sauer M."/>
            <person name="Marx H."/>
            <person name="Mattanovich D."/>
        </authorList>
    </citation>
    <scope>NUCLEOTIDE SEQUENCE [LARGE SCALE GENOMIC DNA]</scope>
    <source>
        <strain evidence="1 2">CBS 10342</strain>
    </source>
</reference>
<name>A0A167DTH5_9ASCO</name>
<dbReference type="KEGG" id="slb:AWJ20_1559"/>
<dbReference type="RefSeq" id="XP_018735752.1">
    <property type="nucleotide sequence ID" value="XM_018878449.1"/>
</dbReference>
<dbReference type="EMBL" id="CP014501">
    <property type="protein sequence ID" value="ANB13275.1"/>
    <property type="molecule type" value="Genomic_DNA"/>
</dbReference>
<evidence type="ECO:0000313" key="1">
    <source>
        <dbReference type="EMBL" id="ANB13275.1"/>
    </source>
</evidence>
<organism evidence="1 2">
    <name type="scientific">Sugiyamaella lignohabitans</name>
    <dbReference type="NCBI Taxonomy" id="796027"/>
    <lineage>
        <taxon>Eukaryota</taxon>
        <taxon>Fungi</taxon>
        <taxon>Dikarya</taxon>
        <taxon>Ascomycota</taxon>
        <taxon>Saccharomycotina</taxon>
        <taxon>Dipodascomycetes</taxon>
        <taxon>Dipodascales</taxon>
        <taxon>Trichomonascaceae</taxon>
        <taxon>Sugiyamaella</taxon>
    </lineage>
</organism>
<protein>
    <submittedName>
        <fullName evidence="1">Uncharacterized protein</fullName>
    </submittedName>
</protein>
<dbReference type="GeneID" id="30033374"/>
<sequence length="808" mass="92757">MGAEEGSESLQNLTDLANCKLLDASVRSKINKIGEIHDESSRFRTKVLEEQFNILITERLVDPEVLWRLYIYVGGGILRENLDESISKLFALYLFESGLIKHSLAALLDNSTVDGVITTLSNSFVPNKSEMVSYDFAIRDIIDGLCQIDQLAIATQFATNIGLLDEQADAIFSEINFVSDLKDSCSSIEHAYTFIKANSISISGQSLPLHYPQLLVSDRLNIWSRLQIFTFMTTLDAGHTKKIFIKKQFIQQFLSSDTVLRRFIEMKALTLEHLAREPRTSQVSLICDALDNIYYEPKVHPLNSYFSIECLSTLSSLAYDKHTFYLVWNAFTRFERKLEGRHKSKNPAKHETVISNRVTHERALEGFLRRAIDLNLTTACSDIIVRGNGNFPEKMLIEGLLRLVWAKKKSSKYQDEALYCDPTDVDTGILERAINACPQKSLSYVLSGVLHNLSRQFPFTKPCPGRILWNLLLSIQNAKSLKYFPSRVETKISSLITSRPHLEQLRYMALPKVTSRGIMMTLEAYVTKLTLARNERTVNPEALESEADVKLVLSGLLLLNEKEQRYKESYRKLVPSSSQDESQALEKSCRNPEQADYFGRMITNLFRVWNEKEAVDMLRILQNQKVKLADNVVISCLAMLLHRNNYALALQLLSNIATVPHKAYFDFLIHTSKSFPKICFKLMTWLKHERNITIPSYVIRKMIVGFSNSNMLNDSESNRRVVRLIQILKFRRESLSADVAREVVNSILLRALKKGWGSRKRLTWALDLAKKENVPESQIEQWHKTLEGMKKDRQGYWGVKYYHRPKFY</sequence>